<reference evidence="1 2" key="1">
    <citation type="submission" date="2019-02" db="EMBL/GenBank/DDBJ databases">
        <title>Deep-cultivation of Planctomycetes and their phenomic and genomic characterization uncovers novel biology.</title>
        <authorList>
            <person name="Wiegand S."/>
            <person name="Jogler M."/>
            <person name="Boedeker C."/>
            <person name="Pinto D."/>
            <person name="Vollmers J."/>
            <person name="Rivas-Marin E."/>
            <person name="Kohn T."/>
            <person name="Peeters S.H."/>
            <person name="Heuer A."/>
            <person name="Rast P."/>
            <person name="Oberbeckmann S."/>
            <person name="Bunk B."/>
            <person name="Jeske O."/>
            <person name="Meyerdierks A."/>
            <person name="Storesund J.E."/>
            <person name="Kallscheuer N."/>
            <person name="Luecker S."/>
            <person name="Lage O.M."/>
            <person name="Pohl T."/>
            <person name="Merkel B.J."/>
            <person name="Hornburger P."/>
            <person name="Mueller R.-W."/>
            <person name="Bruemmer F."/>
            <person name="Labrenz M."/>
            <person name="Spormann A.M."/>
            <person name="Op den Camp H."/>
            <person name="Overmann J."/>
            <person name="Amann R."/>
            <person name="Jetten M.S.M."/>
            <person name="Mascher T."/>
            <person name="Medema M.H."/>
            <person name="Devos D.P."/>
            <person name="Kaster A.-K."/>
            <person name="Ovreas L."/>
            <person name="Rohde M."/>
            <person name="Galperin M.Y."/>
            <person name="Jogler C."/>
        </authorList>
    </citation>
    <scope>NUCLEOTIDE SEQUENCE [LARGE SCALE GENOMIC DNA]</scope>
    <source>
        <strain evidence="1 2">SV_7m_r</strain>
    </source>
</reference>
<gene>
    <name evidence="1" type="ORF">SV7mr_49990</name>
</gene>
<evidence type="ECO:0000313" key="2">
    <source>
        <dbReference type="Proteomes" id="UP000315003"/>
    </source>
</evidence>
<keyword evidence="2" id="KW-1185">Reference proteome</keyword>
<organism evidence="1 2">
    <name type="scientific">Stieleria bergensis</name>
    <dbReference type="NCBI Taxonomy" id="2528025"/>
    <lineage>
        <taxon>Bacteria</taxon>
        <taxon>Pseudomonadati</taxon>
        <taxon>Planctomycetota</taxon>
        <taxon>Planctomycetia</taxon>
        <taxon>Pirellulales</taxon>
        <taxon>Pirellulaceae</taxon>
        <taxon>Stieleria</taxon>
    </lineage>
</organism>
<name>A0A517T290_9BACT</name>
<dbReference type="RefSeq" id="WP_145278894.1">
    <property type="nucleotide sequence ID" value="NZ_CP036272.1"/>
</dbReference>
<dbReference type="OrthoDB" id="285475at2"/>
<dbReference type="EMBL" id="CP036272">
    <property type="protein sequence ID" value="QDT62451.1"/>
    <property type="molecule type" value="Genomic_DNA"/>
</dbReference>
<proteinExistence type="predicted"/>
<dbReference type="Proteomes" id="UP000315003">
    <property type="component" value="Chromosome"/>
</dbReference>
<evidence type="ECO:0000313" key="1">
    <source>
        <dbReference type="EMBL" id="QDT62451.1"/>
    </source>
</evidence>
<dbReference type="AlphaFoldDB" id="A0A517T290"/>
<accession>A0A517T290</accession>
<protein>
    <submittedName>
        <fullName evidence="1">Uncharacterized protein</fullName>
    </submittedName>
</protein>
<sequence length="130" mass="15114">MKTQHEVYFTRGPCGHRELKTGEPPTSNRGRLQRVTKLMALAIRFDQLIRDGIVEDQGEIARLGHVTPARLSQIMGMLSLAPEIQEAILFLPRVDKGHDRVTEREVRRIARVMDWVVQRVTWREYLSPER</sequence>